<feature type="domain" description="Cadherin" evidence="15">
    <location>
        <begin position="435"/>
        <end position="539"/>
    </location>
</feature>
<comment type="function">
    <text evidence="1">Potential calcium-dependent cell-adhesion protein. May be involved in the establishment and maintenance of specific neuronal connections in the brain.</text>
</comment>
<keyword evidence="3" id="KW-1003">Cell membrane</keyword>
<dbReference type="PRINTS" id="PR00205">
    <property type="entry name" value="CADHERIN"/>
</dbReference>
<evidence type="ECO:0000313" key="17">
    <source>
        <dbReference type="RefSeq" id="XP_015281353.1"/>
    </source>
</evidence>
<evidence type="ECO:0000256" key="2">
    <source>
        <dbReference type="ARBA" id="ARBA00004251"/>
    </source>
</evidence>
<dbReference type="InterPro" id="IPR031904">
    <property type="entry name" value="Cadherin_CBD"/>
</dbReference>
<dbReference type="Pfam" id="PF16492">
    <property type="entry name" value="Cadherin_C_2"/>
    <property type="match status" value="1"/>
</dbReference>
<keyword evidence="9 14" id="KW-1133">Transmembrane helix</keyword>
<dbReference type="Pfam" id="PF15974">
    <property type="entry name" value="Cadherin_tail"/>
    <property type="match status" value="1"/>
</dbReference>
<dbReference type="RefSeq" id="XP_015281353.1">
    <property type="nucleotide sequence ID" value="XM_015425867.1"/>
</dbReference>
<proteinExistence type="predicted"/>
<feature type="region of interest" description="Disordered" evidence="13">
    <location>
        <begin position="1028"/>
        <end position="1074"/>
    </location>
</feature>
<feature type="domain" description="Cadherin" evidence="15">
    <location>
        <begin position="218"/>
        <end position="326"/>
    </location>
</feature>
<dbReference type="InterPro" id="IPR020894">
    <property type="entry name" value="Cadherin_CS"/>
</dbReference>
<feature type="transmembrane region" description="Helical" evidence="14">
    <location>
        <begin position="778"/>
        <end position="801"/>
    </location>
</feature>
<dbReference type="PANTHER" id="PTHR24028">
    <property type="entry name" value="CADHERIN-87A"/>
    <property type="match status" value="1"/>
</dbReference>
<dbReference type="SMART" id="SM00112">
    <property type="entry name" value="CA"/>
    <property type="match status" value="5"/>
</dbReference>
<evidence type="ECO:0000256" key="14">
    <source>
        <dbReference type="SAM" id="Phobius"/>
    </source>
</evidence>
<evidence type="ECO:0000256" key="9">
    <source>
        <dbReference type="ARBA" id="ARBA00022989"/>
    </source>
</evidence>
<feature type="compositionally biased region" description="Low complexity" evidence="13">
    <location>
        <begin position="942"/>
        <end position="962"/>
    </location>
</feature>
<gene>
    <name evidence="17" type="primary">LOC107122736</name>
</gene>
<evidence type="ECO:0000256" key="11">
    <source>
        <dbReference type="ARBA" id="ARBA00023180"/>
    </source>
</evidence>
<keyword evidence="6" id="KW-0677">Repeat</keyword>
<dbReference type="Proteomes" id="UP000694871">
    <property type="component" value="Unplaced"/>
</dbReference>
<evidence type="ECO:0000256" key="6">
    <source>
        <dbReference type="ARBA" id="ARBA00022737"/>
    </source>
</evidence>
<evidence type="ECO:0000259" key="15">
    <source>
        <dbReference type="PROSITE" id="PS50268"/>
    </source>
</evidence>
<dbReference type="InterPro" id="IPR050174">
    <property type="entry name" value="Protocadherin/Cadherin-CA"/>
</dbReference>
<evidence type="ECO:0000256" key="7">
    <source>
        <dbReference type="ARBA" id="ARBA00022837"/>
    </source>
</evidence>
<evidence type="ECO:0000256" key="4">
    <source>
        <dbReference type="ARBA" id="ARBA00022692"/>
    </source>
</evidence>
<dbReference type="InterPro" id="IPR002126">
    <property type="entry name" value="Cadherin-like_dom"/>
</dbReference>
<name>A0ABM1L5W6_GEKJA</name>
<feature type="compositionally biased region" description="Polar residues" evidence="13">
    <location>
        <begin position="1032"/>
        <end position="1056"/>
    </location>
</feature>
<evidence type="ECO:0000256" key="5">
    <source>
        <dbReference type="ARBA" id="ARBA00022729"/>
    </source>
</evidence>
<dbReference type="InterPro" id="IPR015919">
    <property type="entry name" value="Cadherin-like_sf"/>
</dbReference>
<evidence type="ECO:0000256" key="13">
    <source>
        <dbReference type="SAM" id="MobiDB-lite"/>
    </source>
</evidence>
<feature type="region of interest" description="Disordered" evidence="13">
    <location>
        <begin position="885"/>
        <end position="979"/>
    </location>
</feature>
<dbReference type="CDD" id="cd11304">
    <property type="entry name" value="Cadherin_repeat"/>
    <property type="match status" value="6"/>
</dbReference>
<evidence type="ECO:0000256" key="8">
    <source>
        <dbReference type="ARBA" id="ARBA00022889"/>
    </source>
</evidence>
<comment type="subcellular location">
    <subcellularLocation>
        <location evidence="2">Cell membrane</location>
        <topology evidence="2">Single-pass type I membrane protein</topology>
    </subcellularLocation>
</comment>
<keyword evidence="4 14" id="KW-0812">Transmembrane</keyword>
<feature type="domain" description="Cadherin" evidence="15">
    <location>
        <begin position="327"/>
        <end position="434"/>
    </location>
</feature>
<feature type="domain" description="Cadherin" evidence="15">
    <location>
        <begin position="111"/>
        <end position="217"/>
    </location>
</feature>
<feature type="domain" description="Cadherin" evidence="15">
    <location>
        <begin position="540"/>
        <end position="649"/>
    </location>
</feature>
<feature type="compositionally biased region" description="Basic and acidic residues" evidence="13">
    <location>
        <begin position="1057"/>
        <end position="1074"/>
    </location>
</feature>
<accession>A0ABM1L5W6</accession>
<protein>
    <submittedName>
        <fullName evidence="17">Protocadherin-10-like</fullName>
    </submittedName>
</protein>
<keyword evidence="10 14" id="KW-0472">Membrane</keyword>
<dbReference type="InterPro" id="IPR013164">
    <property type="entry name" value="Cadherin_N"/>
</dbReference>
<keyword evidence="5" id="KW-0732">Signal</keyword>
<evidence type="ECO:0000256" key="10">
    <source>
        <dbReference type="ARBA" id="ARBA00023136"/>
    </source>
</evidence>
<organism evidence="16 17">
    <name type="scientific">Gekko japonicus</name>
    <name type="common">Schlegel's Japanese gecko</name>
    <dbReference type="NCBI Taxonomy" id="146911"/>
    <lineage>
        <taxon>Eukaryota</taxon>
        <taxon>Metazoa</taxon>
        <taxon>Chordata</taxon>
        <taxon>Craniata</taxon>
        <taxon>Vertebrata</taxon>
        <taxon>Euteleostomi</taxon>
        <taxon>Lepidosauria</taxon>
        <taxon>Squamata</taxon>
        <taxon>Bifurcata</taxon>
        <taxon>Gekkota</taxon>
        <taxon>Gekkonidae</taxon>
        <taxon>Gekkoninae</taxon>
        <taxon>Gekko</taxon>
    </lineage>
</organism>
<dbReference type="Pfam" id="PF00028">
    <property type="entry name" value="Cadherin"/>
    <property type="match status" value="5"/>
</dbReference>
<keyword evidence="8" id="KW-0130">Cell adhesion</keyword>
<dbReference type="PANTHER" id="PTHR24028:SF236">
    <property type="entry name" value="PROTOCADHERIN GAMMA-C3"/>
    <property type="match status" value="1"/>
</dbReference>
<evidence type="ECO:0000313" key="16">
    <source>
        <dbReference type="Proteomes" id="UP000694871"/>
    </source>
</evidence>
<keyword evidence="7 12" id="KW-0106">Calcium</keyword>
<dbReference type="GeneID" id="107122736"/>
<dbReference type="SUPFAM" id="SSF49313">
    <property type="entry name" value="Cadherin-like"/>
    <property type="match status" value="6"/>
</dbReference>
<keyword evidence="16" id="KW-1185">Reference proteome</keyword>
<dbReference type="Pfam" id="PF08266">
    <property type="entry name" value="Cadherin_2"/>
    <property type="match status" value="1"/>
</dbReference>
<feature type="domain" description="Cadherin" evidence="15">
    <location>
        <begin position="664"/>
        <end position="761"/>
    </location>
</feature>
<evidence type="ECO:0000256" key="3">
    <source>
        <dbReference type="ARBA" id="ARBA00022475"/>
    </source>
</evidence>
<evidence type="ECO:0000256" key="12">
    <source>
        <dbReference type="PROSITE-ProRule" id="PRU00043"/>
    </source>
</evidence>
<evidence type="ECO:0000256" key="1">
    <source>
        <dbReference type="ARBA" id="ARBA00003436"/>
    </source>
</evidence>
<dbReference type="PROSITE" id="PS50268">
    <property type="entry name" value="CADHERIN_2"/>
    <property type="match status" value="6"/>
</dbReference>
<keyword evidence="11" id="KW-0325">Glycoprotein</keyword>
<sequence>MIFLARPGARMQLCQGISAVTCSIPCYSRRWFFARCCRRASVLTSNTPCCFCPGYPHSSDLQWAGSAEGVKRWETLRQGAGCSQQVASPSLLLLLAGWLAPGAGGQLRYAVPEELEHGAFVANLAEDLGLDVGRLSARRFRTVSRAGGRQHLEVNLENGILFVNEKVDREAVGEGAAGGGGAAAACLLHLQLVMESPLELHRVEVEVLDINDNAPRFPWPEYVLEVTESALPGARFPLESAQDPDVGANSLRTYRLSPNGFFSLEVQTRSDGSKFAELVLERGLDREQQRGHRLLLTALDGGVPERSGTARVVVTVLDANDNVPAFDQSSYSVSLPEDAPPGTPVVRLNATDPDEGANGEVEYSFSGHAPPRVRELFAVEARSGQVRLKGQLDYERASLHELYVQAKDRGPSAVAVHCRVLVHLLDVNDNAPEVALTSVSTPVLEDAPPGTVIAVISVLDRDSGDNGQVSCEIPDDVPFQLRASFPNYYTLVTTQALDREAVAEYNLSITARDRGSPPLATRQTLSVQVSDVNDNAPRFLQPSYSVYVLENNAPGASICSVSARDPDARQNAYLSYSIAEGQIQGMPVATYVSINSDSGHMYALRSLDYEQIRSFQVQVLAQDAGFPPLGSNVTVHVFVLDQNDNAPVIVAPVPRNGSLAVEVVPRSAEPGYLVGKVSAVDADAGQNARLSYQLLRATEAGLFSVALYTGEIRTVRAFQDKDAPRQRLLVQVRDNGQPPLSASVSLLLSLVDSVPEVLSDFSEFPLGPEPPGASPLTLYLIVSLGSVSFTFLVAILVLTAVKCRKDRLTLRDYSCALPAAAADCCRRRSPAPSDLFKNANNANPPGAAAGNKAPAGGGEGGALAGPPGYCYKVCLTPESAKSDFMFLKPYGPDPPRNNEKGPENGPPSARGAKNALQPSGQRAGFSRDVTPMLSRPASKSLAAGPKPGFAKAAAAGGAFRPPAGEPDAQNWEPAEHGRGERLERRAAWLGLASPRSWSTTQMDWGLLRKRKGSRWRLSVMTMTAARPIPLSPSLQAKQPNTDRLPSKAQQSALKSSRSLEDVGGGRRGAQKEHDRLRTLVTPVSELQKTSGPPNSIWTPPYAPMYTQHTSPLDYQHNVYIPGTPTMPATKDGPPSLDQEAKNSFSTFGKRKKMTTYCDTHDNMVINNNLK</sequence>
<dbReference type="Gene3D" id="2.60.40.60">
    <property type="entry name" value="Cadherins"/>
    <property type="match status" value="6"/>
</dbReference>
<dbReference type="InterPro" id="IPR032455">
    <property type="entry name" value="Cadherin_C"/>
</dbReference>
<reference evidence="17" key="1">
    <citation type="submission" date="2025-08" db="UniProtKB">
        <authorList>
            <consortium name="RefSeq"/>
        </authorList>
    </citation>
    <scope>IDENTIFICATION</scope>
</reference>
<dbReference type="PROSITE" id="PS00232">
    <property type="entry name" value="CADHERIN_1"/>
    <property type="match status" value="3"/>
</dbReference>